<keyword evidence="1" id="KW-0175">Coiled coil</keyword>
<evidence type="ECO:0000313" key="2">
    <source>
        <dbReference type="EMBL" id="PJE51302.1"/>
    </source>
</evidence>
<gene>
    <name evidence="2" type="ORF">COV29_00925</name>
</gene>
<accession>A0A2J0QBQ6</accession>
<dbReference type="Proteomes" id="UP000228496">
    <property type="component" value="Unassembled WGS sequence"/>
</dbReference>
<evidence type="ECO:0000313" key="3">
    <source>
        <dbReference type="Proteomes" id="UP000228496"/>
    </source>
</evidence>
<evidence type="ECO:0000256" key="1">
    <source>
        <dbReference type="SAM" id="Coils"/>
    </source>
</evidence>
<dbReference type="AlphaFoldDB" id="A0A2J0QBQ6"/>
<sequence>MDVKRRQNESTGAMLRRFSRLTKQTDYLKNAKEKQYSKRNENERKEKNRAIMREHLRGLRERLKKFGEYSEDKFREEKKKLKQHLDI</sequence>
<evidence type="ECO:0008006" key="4">
    <source>
        <dbReference type="Google" id="ProtNLM"/>
    </source>
</evidence>
<name>A0A2J0QBQ6_9BACT</name>
<protein>
    <recommendedName>
        <fullName evidence="4">30S ribosomal protein S21</fullName>
    </recommendedName>
</protein>
<feature type="coiled-coil region" evidence="1">
    <location>
        <begin position="28"/>
        <end position="62"/>
    </location>
</feature>
<organism evidence="2 3">
    <name type="scientific">Candidatus Yanofskybacteria bacterium CG10_big_fil_rev_8_21_14_0_10_36_16</name>
    <dbReference type="NCBI Taxonomy" id="1975096"/>
    <lineage>
        <taxon>Bacteria</taxon>
        <taxon>Candidatus Yanofskyibacteriota</taxon>
    </lineage>
</organism>
<dbReference type="EMBL" id="PCXQ01000003">
    <property type="protein sequence ID" value="PJE51302.1"/>
    <property type="molecule type" value="Genomic_DNA"/>
</dbReference>
<reference evidence="2 3" key="1">
    <citation type="submission" date="2017-09" db="EMBL/GenBank/DDBJ databases">
        <title>Depth-based differentiation of microbial function through sediment-hosted aquifers and enrichment of novel symbionts in the deep terrestrial subsurface.</title>
        <authorList>
            <person name="Probst A.J."/>
            <person name="Ladd B."/>
            <person name="Jarett J.K."/>
            <person name="Geller-Mcgrath D.E."/>
            <person name="Sieber C.M."/>
            <person name="Emerson J.B."/>
            <person name="Anantharaman K."/>
            <person name="Thomas B.C."/>
            <person name="Malmstrom R."/>
            <person name="Stieglmeier M."/>
            <person name="Klingl A."/>
            <person name="Woyke T."/>
            <person name="Ryan C.M."/>
            <person name="Banfield J.F."/>
        </authorList>
    </citation>
    <scope>NUCLEOTIDE SEQUENCE [LARGE SCALE GENOMIC DNA]</scope>
    <source>
        <strain evidence="2">CG10_big_fil_rev_8_21_14_0_10_36_16</strain>
    </source>
</reference>
<comment type="caution">
    <text evidence="2">The sequence shown here is derived from an EMBL/GenBank/DDBJ whole genome shotgun (WGS) entry which is preliminary data.</text>
</comment>
<proteinExistence type="predicted"/>